<evidence type="ECO:0000313" key="2">
    <source>
        <dbReference type="Proteomes" id="UP000886887"/>
    </source>
</evidence>
<dbReference type="EMBL" id="DVFJ01000034">
    <property type="protein sequence ID" value="HIQ72370.1"/>
    <property type="molecule type" value="Genomic_DNA"/>
</dbReference>
<evidence type="ECO:0000313" key="1">
    <source>
        <dbReference type="EMBL" id="HIQ72370.1"/>
    </source>
</evidence>
<gene>
    <name evidence="1" type="ORF">IAB73_09215</name>
</gene>
<dbReference type="Proteomes" id="UP000886887">
    <property type="component" value="Unassembled WGS sequence"/>
</dbReference>
<reference evidence="1" key="2">
    <citation type="journal article" date="2021" name="PeerJ">
        <title>Extensive microbial diversity within the chicken gut microbiome revealed by metagenomics and culture.</title>
        <authorList>
            <person name="Gilroy R."/>
            <person name="Ravi A."/>
            <person name="Getino M."/>
            <person name="Pursley I."/>
            <person name="Horton D.L."/>
            <person name="Alikhan N.F."/>
            <person name="Baker D."/>
            <person name="Gharbi K."/>
            <person name="Hall N."/>
            <person name="Watson M."/>
            <person name="Adriaenssens E.M."/>
            <person name="Foster-Nyarko E."/>
            <person name="Jarju S."/>
            <person name="Secka A."/>
            <person name="Antonio M."/>
            <person name="Oren A."/>
            <person name="Chaudhuri R.R."/>
            <person name="La Ragione R."/>
            <person name="Hildebrand F."/>
            <person name="Pallen M.J."/>
        </authorList>
    </citation>
    <scope>NUCLEOTIDE SEQUENCE</scope>
    <source>
        <strain evidence="1">ChiSxjej2B14-6234</strain>
    </source>
</reference>
<sequence>MMKISFAQKMRTARRQLEDAYLAEGLEAALPLSRRMDALVCCAQRVRLGRIGRPPRAGRSRRVI</sequence>
<reference evidence="1" key="1">
    <citation type="submission" date="2020-10" db="EMBL/GenBank/DDBJ databases">
        <authorList>
            <person name="Gilroy R."/>
        </authorList>
    </citation>
    <scope>NUCLEOTIDE SEQUENCE</scope>
    <source>
        <strain evidence="1">ChiSxjej2B14-6234</strain>
    </source>
</reference>
<protein>
    <submittedName>
        <fullName evidence="1">Uncharacterized protein</fullName>
    </submittedName>
</protein>
<dbReference type="AlphaFoldDB" id="A0A9D0ZBI7"/>
<proteinExistence type="predicted"/>
<accession>A0A9D0ZBI7</accession>
<name>A0A9D0ZBI7_9FIRM</name>
<organism evidence="1 2">
    <name type="scientific">Candidatus Onthenecus intestinigallinarum</name>
    <dbReference type="NCBI Taxonomy" id="2840875"/>
    <lineage>
        <taxon>Bacteria</taxon>
        <taxon>Bacillati</taxon>
        <taxon>Bacillota</taxon>
        <taxon>Clostridia</taxon>
        <taxon>Eubacteriales</taxon>
        <taxon>Candidatus Onthenecus</taxon>
    </lineage>
</organism>
<comment type="caution">
    <text evidence="1">The sequence shown here is derived from an EMBL/GenBank/DDBJ whole genome shotgun (WGS) entry which is preliminary data.</text>
</comment>